<keyword evidence="2" id="KW-0732">Signal</keyword>
<gene>
    <name evidence="3" type="ORF">E2C01_089328</name>
</gene>
<evidence type="ECO:0000256" key="2">
    <source>
        <dbReference type="SAM" id="SignalP"/>
    </source>
</evidence>
<feature type="region of interest" description="Disordered" evidence="1">
    <location>
        <begin position="70"/>
        <end position="116"/>
    </location>
</feature>
<feature type="signal peptide" evidence="2">
    <location>
        <begin position="1"/>
        <end position="18"/>
    </location>
</feature>
<sequence>MRVLVVVVVVVAAVPGQGVNGGLVGIDQRGQTLYLARTKVEQMEVKEHGLKKKIQSPRARECRWRWRSDGHTAQGPLLERQRSMEVGGGAAASQPSCRPGARPWIPRGAQREAEAA</sequence>
<evidence type="ECO:0000313" key="3">
    <source>
        <dbReference type="EMBL" id="MPC94172.1"/>
    </source>
</evidence>
<comment type="caution">
    <text evidence="3">The sequence shown here is derived from an EMBL/GenBank/DDBJ whole genome shotgun (WGS) entry which is preliminary data.</text>
</comment>
<dbReference type="EMBL" id="VSRR010097524">
    <property type="protein sequence ID" value="MPC94172.1"/>
    <property type="molecule type" value="Genomic_DNA"/>
</dbReference>
<accession>A0A5B7JD87</accession>
<feature type="chain" id="PRO_5022863999" evidence="2">
    <location>
        <begin position="19"/>
        <end position="116"/>
    </location>
</feature>
<keyword evidence="4" id="KW-1185">Reference proteome</keyword>
<reference evidence="3 4" key="1">
    <citation type="submission" date="2019-05" db="EMBL/GenBank/DDBJ databases">
        <title>Another draft genome of Portunus trituberculatus and its Hox gene families provides insights of decapod evolution.</title>
        <authorList>
            <person name="Jeong J.-H."/>
            <person name="Song I."/>
            <person name="Kim S."/>
            <person name="Choi T."/>
            <person name="Kim D."/>
            <person name="Ryu S."/>
            <person name="Kim W."/>
        </authorList>
    </citation>
    <scope>NUCLEOTIDE SEQUENCE [LARGE SCALE GENOMIC DNA]</scope>
    <source>
        <tissue evidence="3">Muscle</tissue>
    </source>
</reference>
<dbReference type="AlphaFoldDB" id="A0A5B7JD87"/>
<proteinExistence type="predicted"/>
<evidence type="ECO:0000313" key="4">
    <source>
        <dbReference type="Proteomes" id="UP000324222"/>
    </source>
</evidence>
<name>A0A5B7JD87_PORTR</name>
<dbReference type="Proteomes" id="UP000324222">
    <property type="component" value="Unassembled WGS sequence"/>
</dbReference>
<organism evidence="3 4">
    <name type="scientific">Portunus trituberculatus</name>
    <name type="common">Swimming crab</name>
    <name type="synonym">Neptunus trituberculatus</name>
    <dbReference type="NCBI Taxonomy" id="210409"/>
    <lineage>
        <taxon>Eukaryota</taxon>
        <taxon>Metazoa</taxon>
        <taxon>Ecdysozoa</taxon>
        <taxon>Arthropoda</taxon>
        <taxon>Crustacea</taxon>
        <taxon>Multicrustacea</taxon>
        <taxon>Malacostraca</taxon>
        <taxon>Eumalacostraca</taxon>
        <taxon>Eucarida</taxon>
        <taxon>Decapoda</taxon>
        <taxon>Pleocyemata</taxon>
        <taxon>Brachyura</taxon>
        <taxon>Eubrachyura</taxon>
        <taxon>Portunoidea</taxon>
        <taxon>Portunidae</taxon>
        <taxon>Portuninae</taxon>
        <taxon>Portunus</taxon>
    </lineage>
</organism>
<evidence type="ECO:0000256" key="1">
    <source>
        <dbReference type="SAM" id="MobiDB-lite"/>
    </source>
</evidence>
<protein>
    <submittedName>
        <fullName evidence="3">Uncharacterized protein</fullName>
    </submittedName>
</protein>